<dbReference type="Proteomes" id="UP000054321">
    <property type="component" value="Unassembled WGS sequence"/>
</dbReference>
<dbReference type="AlphaFoldDB" id="A0A0C3GHJ4"/>
<organism evidence="4 5">
    <name type="scientific">Oidiodendron maius (strain Zn)</name>
    <dbReference type="NCBI Taxonomy" id="913774"/>
    <lineage>
        <taxon>Eukaryota</taxon>
        <taxon>Fungi</taxon>
        <taxon>Dikarya</taxon>
        <taxon>Ascomycota</taxon>
        <taxon>Pezizomycotina</taxon>
        <taxon>Leotiomycetes</taxon>
        <taxon>Leotiomycetes incertae sedis</taxon>
        <taxon>Myxotrichaceae</taxon>
        <taxon>Oidiodendron</taxon>
    </lineage>
</organism>
<dbReference type="OrthoDB" id="10267976at2759"/>
<evidence type="ECO:0000313" key="5">
    <source>
        <dbReference type="Proteomes" id="UP000054321"/>
    </source>
</evidence>
<evidence type="ECO:0000259" key="3">
    <source>
        <dbReference type="Pfam" id="PF03972"/>
    </source>
</evidence>
<comment type="similarity">
    <text evidence="1">Belongs to the PrpD family.</text>
</comment>
<proteinExistence type="inferred from homology"/>
<dbReference type="InterPro" id="IPR036148">
    <property type="entry name" value="MmgE/PrpD_sf"/>
</dbReference>
<dbReference type="Gene3D" id="1.10.4100.10">
    <property type="entry name" value="2-methylcitrate dehydratase PrpD"/>
    <property type="match status" value="1"/>
</dbReference>
<dbReference type="InterPro" id="IPR005656">
    <property type="entry name" value="MmgE_PrpD"/>
</dbReference>
<dbReference type="InParanoid" id="A0A0C3GHJ4"/>
<dbReference type="Gene3D" id="3.30.1330.120">
    <property type="entry name" value="2-methylcitrate dehydratase PrpD"/>
    <property type="match status" value="1"/>
</dbReference>
<gene>
    <name evidence="4" type="ORF">OIDMADRAFT_59390</name>
</gene>
<evidence type="ECO:0000256" key="1">
    <source>
        <dbReference type="ARBA" id="ARBA00006174"/>
    </source>
</evidence>
<dbReference type="PANTHER" id="PTHR16943">
    <property type="entry name" value="2-METHYLCITRATE DEHYDRATASE-RELATED"/>
    <property type="match status" value="1"/>
</dbReference>
<feature type="domain" description="MmgE/PrpD N-terminal" evidence="3">
    <location>
        <begin position="11"/>
        <end position="254"/>
    </location>
</feature>
<keyword evidence="5" id="KW-1185">Reference proteome</keyword>
<evidence type="ECO:0000313" key="4">
    <source>
        <dbReference type="EMBL" id="KIM95600.1"/>
    </source>
</evidence>
<dbReference type="EMBL" id="KN832886">
    <property type="protein sequence ID" value="KIM95600.1"/>
    <property type="molecule type" value="Genomic_DNA"/>
</dbReference>
<accession>A0A0C3GHJ4</accession>
<evidence type="ECO:0000256" key="2">
    <source>
        <dbReference type="SAM" id="Phobius"/>
    </source>
</evidence>
<keyword evidence="2" id="KW-0472">Membrane</keyword>
<dbReference type="PANTHER" id="PTHR16943:SF8">
    <property type="entry name" value="2-METHYLCITRATE DEHYDRATASE"/>
    <property type="match status" value="1"/>
</dbReference>
<dbReference type="InterPro" id="IPR042183">
    <property type="entry name" value="MmgE/PrpD_sf_1"/>
</dbReference>
<dbReference type="STRING" id="913774.A0A0C3GHJ4"/>
<dbReference type="GO" id="GO:0016829">
    <property type="term" value="F:lyase activity"/>
    <property type="evidence" value="ECO:0007669"/>
    <property type="project" value="InterPro"/>
</dbReference>
<dbReference type="Pfam" id="PF03972">
    <property type="entry name" value="MmgE_PrpD_N"/>
    <property type="match status" value="1"/>
</dbReference>
<reference evidence="4 5" key="1">
    <citation type="submission" date="2014-04" db="EMBL/GenBank/DDBJ databases">
        <authorList>
            <consortium name="DOE Joint Genome Institute"/>
            <person name="Kuo A."/>
            <person name="Martino E."/>
            <person name="Perotto S."/>
            <person name="Kohler A."/>
            <person name="Nagy L.G."/>
            <person name="Floudas D."/>
            <person name="Copeland A."/>
            <person name="Barry K.W."/>
            <person name="Cichocki N."/>
            <person name="Veneault-Fourrey C."/>
            <person name="LaButti K."/>
            <person name="Lindquist E.A."/>
            <person name="Lipzen A."/>
            <person name="Lundell T."/>
            <person name="Morin E."/>
            <person name="Murat C."/>
            <person name="Sun H."/>
            <person name="Tunlid A."/>
            <person name="Henrissat B."/>
            <person name="Grigoriev I.V."/>
            <person name="Hibbett D.S."/>
            <person name="Martin F."/>
            <person name="Nordberg H.P."/>
            <person name="Cantor M.N."/>
            <person name="Hua S.X."/>
        </authorList>
    </citation>
    <scope>NUCLEOTIDE SEQUENCE [LARGE SCALE GENOMIC DNA]</scope>
    <source>
        <strain evidence="4 5">Zn</strain>
    </source>
</reference>
<sequence>MNASSVPYTAELAVFAANATLAAIPSTFLTLLPFFILDTASAMLAGVVQPVYQSAVDAVGITYGQGSGETIHLAIDGTASSLSGAMLLNGIAAGDFEFEHVVSNAHPASAMFPALLSVASAYHKTGEELLVAMAVGYELATRIGAASTTEVETERGFHNPGLNGDLATAAAVGHLMGLESNKIASAMGLAASSSAGLLAFINTGAMTKRLHPARAGQLGAEAAFLAHAGVDGPQDILENPDGFLHAFSPNPEPTLLIEGLGSNWTGENMVLKLAPVHAYAQVFVYAVNSYRSSANRAWNAADIQNVTIYSGPGVLQLSHRIVHPDTLVSAQYSVPFGIAASLTIDLRDPLMFNDSLLVNPATQSISGAMQFVQISDDPNFVGGFLAMKVSGQNVNITADEYPGIPGSIGFVNAVEDKYEQVIKALDIAPQGAALRAKIASVGALGDVRELLSDLVSAGSAAARRFNSSGI</sequence>
<dbReference type="InterPro" id="IPR045336">
    <property type="entry name" value="MmgE_PrpD_N"/>
</dbReference>
<keyword evidence="2" id="KW-1133">Transmembrane helix</keyword>
<dbReference type="HOGENOM" id="CLU_026574_1_2_1"/>
<dbReference type="InterPro" id="IPR042188">
    <property type="entry name" value="MmgE/PrpD_sf_2"/>
</dbReference>
<dbReference type="SUPFAM" id="SSF103378">
    <property type="entry name" value="2-methylcitrate dehydratase PrpD"/>
    <property type="match status" value="1"/>
</dbReference>
<protein>
    <recommendedName>
        <fullName evidence="3">MmgE/PrpD N-terminal domain-containing protein</fullName>
    </recommendedName>
</protein>
<name>A0A0C3GHJ4_OIDMZ</name>
<reference evidence="5" key="2">
    <citation type="submission" date="2015-01" db="EMBL/GenBank/DDBJ databases">
        <title>Evolutionary Origins and Diversification of the Mycorrhizal Mutualists.</title>
        <authorList>
            <consortium name="DOE Joint Genome Institute"/>
            <consortium name="Mycorrhizal Genomics Consortium"/>
            <person name="Kohler A."/>
            <person name="Kuo A."/>
            <person name="Nagy L.G."/>
            <person name="Floudas D."/>
            <person name="Copeland A."/>
            <person name="Barry K.W."/>
            <person name="Cichocki N."/>
            <person name="Veneault-Fourrey C."/>
            <person name="LaButti K."/>
            <person name="Lindquist E.A."/>
            <person name="Lipzen A."/>
            <person name="Lundell T."/>
            <person name="Morin E."/>
            <person name="Murat C."/>
            <person name="Riley R."/>
            <person name="Ohm R."/>
            <person name="Sun H."/>
            <person name="Tunlid A."/>
            <person name="Henrissat B."/>
            <person name="Grigoriev I.V."/>
            <person name="Hibbett D.S."/>
            <person name="Martin F."/>
        </authorList>
    </citation>
    <scope>NUCLEOTIDE SEQUENCE [LARGE SCALE GENOMIC DNA]</scope>
    <source>
        <strain evidence="5">Zn</strain>
    </source>
</reference>
<feature type="transmembrane region" description="Helical" evidence="2">
    <location>
        <begin position="12"/>
        <end position="36"/>
    </location>
</feature>
<keyword evidence="2" id="KW-0812">Transmembrane</keyword>